<keyword evidence="3 11" id="KW-1134">Transmembrane beta strand</keyword>
<reference evidence="16" key="1">
    <citation type="submission" date="2020-03" db="EMBL/GenBank/DDBJ databases">
        <authorList>
            <person name="Guo F."/>
        </authorList>
    </citation>
    <scope>NUCLEOTIDE SEQUENCE</scope>
    <source>
        <strain evidence="16">JCM 30134</strain>
    </source>
</reference>
<dbReference type="AlphaFoldDB" id="A0A9E5MM42"/>
<dbReference type="Pfam" id="PF00593">
    <property type="entry name" value="TonB_dep_Rec_b-barrel"/>
    <property type="match status" value="1"/>
</dbReference>
<evidence type="ECO:0000313" key="17">
    <source>
        <dbReference type="Proteomes" id="UP000787472"/>
    </source>
</evidence>
<dbReference type="Proteomes" id="UP000787472">
    <property type="component" value="Unassembled WGS sequence"/>
</dbReference>
<evidence type="ECO:0000259" key="15">
    <source>
        <dbReference type="Pfam" id="PF07715"/>
    </source>
</evidence>
<keyword evidence="9 11" id="KW-0472">Membrane</keyword>
<keyword evidence="13" id="KW-0732">Signal</keyword>
<dbReference type="EMBL" id="JAAONZ010000008">
    <property type="protein sequence ID" value="NHO66233.1"/>
    <property type="molecule type" value="Genomic_DNA"/>
</dbReference>
<evidence type="ECO:0000256" key="6">
    <source>
        <dbReference type="ARBA" id="ARBA00023004"/>
    </source>
</evidence>
<feature type="domain" description="TonB-dependent receptor plug" evidence="15">
    <location>
        <begin position="42"/>
        <end position="152"/>
    </location>
</feature>
<protein>
    <submittedName>
        <fullName evidence="16">TonB-dependent receptor</fullName>
    </submittedName>
</protein>
<gene>
    <name evidence="16" type="ORF">G8770_11830</name>
</gene>
<comment type="caution">
    <text evidence="16">The sequence shown here is derived from an EMBL/GenBank/DDBJ whole genome shotgun (WGS) entry which is preliminary data.</text>
</comment>
<accession>A0A9E5MM42</accession>
<proteinExistence type="inferred from homology"/>
<dbReference type="InterPro" id="IPR039426">
    <property type="entry name" value="TonB-dep_rcpt-like"/>
</dbReference>
<dbReference type="Gene3D" id="2.40.170.20">
    <property type="entry name" value="TonB-dependent receptor, beta-barrel domain"/>
    <property type="match status" value="1"/>
</dbReference>
<dbReference type="InterPro" id="IPR012910">
    <property type="entry name" value="Plug_dom"/>
</dbReference>
<dbReference type="Pfam" id="PF07715">
    <property type="entry name" value="Plug"/>
    <property type="match status" value="1"/>
</dbReference>
<evidence type="ECO:0000256" key="4">
    <source>
        <dbReference type="ARBA" id="ARBA00022496"/>
    </source>
</evidence>
<evidence type="ECO:0000313" key="16">
    <source>
        <dbReference type="EMBL" id="NHO66233.1"/>
    </source>
</evidence>
<keyword evidence="4" id="KW-0410">Iron transport</keyword>
<keyword evidence="5 11" id="KW-0812">Transmembrane</keyword>
<keyword evidence="8 12" id="KW-0798">TonB box</keyword>
<dbReference type="SUPFAM" id="SSF56935">
    <property type="entry name" value="Porins"/>
    <property type="match status" value="1"/>
</dbReference>
<name>A0A9E5MM42_9GAMM</name>
<comment type="similarity">
    <text evidence="11 12">Belongs to the TonB-dependent receptor family.</text>
</comment>
<keyword evidence="6" id="KW-0408">Iron</keyword>
<keyword evidence="16" id="KW-0675">Receptor</keyword>
<evidence type="ECO:0000256" key="2">
    <source>
        <dbReference type="ARBA" id="ARBA00022448"/>
    </source>
</evidence>
<feature type="domain" description="TonB-dependent receptor-like beta-barrel" evidence="14">
    <location>
        <begin position="248"/>
        <end position="663"/>
    </location>
</feature>
<keyword evidence="10 11" id="KW-0998">Cell outer membrane</keyword>
<evidence type="ECO:0000256" key="3">
    <source>
        <dbReference type="ARBA" id="ARBA00022452"/>
    </source>
</evidence>
<dbReference type="RefSeq" id="WP_167186694.1">
    <property type="nucleotide sequence ID" value="NZ_JAAONZ010000008.1"/>
</dbReference>
<sequence length="735" mass="80305">MKQKYFQPALLSLAAAVAPGIQAETVLLEEIIVTAQKREQSLRDVPAAVSAITAENVEDFLDAGENIRALAGRVPSLQIESSNGRQSPRFYVRGLGNYDFDVNATQPVSMIYDDVALENSVLKSIPLFDVAQVEVLKGPQGTLFGRSTTAGAIKIDSVKPSDELEGYAKLSYGSRDTISTETAISGGLTDTLAARLSIKYQERDAWIDNTANGSGDDFGGFDELAYRLQFLYKPSDDLTALVKVHGFNQDGDQPQVFYANAFTPGVEGLRSGFDVERAGHDAQGGYEMDQFGSSAKIEYQFNDVMLTSITSYDTVESFSLADVDGGIQGGPEAIGVLNAQAFFSSSSGDGLSDHYQFTQEFRLSGETDKFFYMAGLYYMDEEITVDSINYDNAGTLLDLTQQEQQTTSAAIFGQIEYFVTSQLAVTAGLRYTEDDKELEVIPGPGSTAPADTIDASDEYVSWELAANYDVTEDFTVYSRLATASRGPVTLGRFGFTSQADTEENTSFEIGTKMDLFDGRARWNATVYTFEVKDQQLTATGGVGNTNELLNADKTTGSGFETDLEAYVTDNFKLSFNLSYNKTEIEDSNLNVELCSATPLCTSLDPIVDTFAGFYGPVNLVSVDGNALPRAPEWMYNIILDYTIPLQSGEIYLQTDWNYRSESSIFLYESVEFVAEERWIGGAKVGYTSADGTLDVALVGRNITDEIVADGALDFLNLTAFTNEPRFVGVELSKRF</sequence>
<organism evidence="16 17">
    <name type="scientific">Pseudomaricurvus hydrocarbonicus</name>
    <dbReference type="NCBI Taxonomy" id="1470433"/>
    <lineage>
        <taxon>Bacteria</taxon>
        <taxon>Pseudomonadati</taxon>
        <taxon>Pseudomonadota</taxon>
        <taxon>Gammaproteobacteria</taxon>
        <taxon>Cellvibrionales</taxon>
        <taxon>Cellvibrionaceae</taxon>
        <taxon>Pseudomaricurvus</taxon>
    </lineage>
</organism>
<comment type="subcellular location">
    <subcellularLocation>
        <location evidence="1 11">Cell outer membrane</location>
        <topology evidence="1 11">Multi-pass membrane protein</topology>
    </subcellularLocation>
</comment>
<evidence type="ECO:0000256" key="7">
    <source>
        <dbReference type="ARBA" id="ARBA00023065"/>
    </source>
</evidence>
<evidence type="ECO:0000256" key="9">
    <source>
        <dbReference type="ARBA" id="ARBA00023136"/>
    </source>
</evidence>
<dbReference type="InterPro" id="IPR000531">
    <property type="entry name" value="Beta-barrel_TonB"/>
</dbReference>
<dbReference type="GO" id="GO:0009279">
    <property type="term" value="C:cell outer membrane"/>
    <property type="evidence" value="ECO:0007669"/>
    <property type="project" value="UniProtKB-SubCell"/>
</dbReference>
<feature type="signal peptide" evidence="13">
    <location>
        <begin position="1"/>
        <end position="23"/>
    </location>
</feature>
<evidence type="ECO:0000256" key="11">
    <source>
        <dbReference type="PROSITE-ProRule" id="PRU01360"/>
    </source>
</evidence>
<feature type="chain" id="PRO_5038834035" evidence="13">
    <location>
        <begin position="24"/>
        <end position="735"/>
    </location>
</feature>
<keyword evidence="17" id="KW-1185">Reference proteome</keyword>
<dbReference type="PANTHER" id="PTHR32552:SF81">
    <property type="entry name" value="TONB-DEPENDENT OUTER MEMBRANE RECEPTOR"/>
    <property type="match status" value="1"/>
</dbReference>
<dbReference type="PANTHER" id="PTHR32552">
    <property type="entry name" value="FERRICHROME IRON RECEPTOR-RELATED"/>
    <property type="match status" value="1"/>
</dbReference>
<evidence type="ECO:0000256" key="5">
    <source>
        <dbReference type="ARBA" id="ARBA00022692"/>
    </source>
</evidence>
<evidence type="ECO:0000259" key="14">
    <source>
        <dbReference type="Pfam" id="PF00593"/>
    </source>
</evidence>
<evidence type="ECO:0000256" key="12">
    <source>
        <dbReference type="RuleBase" id="RU003357"/>
    </source>
</evidence>
<evidence type="ECO:0000256" key="8">
    <source>
        <dbReference type="ARBA" id="ARBA00023077"/>
    </source>
</evidence>
<dbReference type="GO" id="GO:0006826">
    <property type="term" value="P:iron ion transport"/>
    <property type="evidence" value="ECO:0007669"/>
    <property type="project" value="UniProtKB-KW"/>
</dbReference>
<keyword evidence="7" id="KW-0406">Ion transport</keyword>
<keyword evidence="2 11" id="KW-0813">Transport</keyword>
<evidence type="ECO:0000256" key="10">
    <source>
        <dbReference type="ARBA" id="ARBA00023237"/>
    </source>
</evidence>
<evidence type="ECO:0000256" key="13">
    <source>
        <dbReference type="SAM" id="SignalP"/>
    </source>
</evidence>
<dbReference type="PROSITE" id="PS52016">
    <property type="entry name" value="TONB_DEPENDENT_REC_3"/>
    <property type="match status" value="1"/>
</dbReference>
<evidence type="ECO:0000256" key="1">
    <source>
        <dbReference type="ARBA" id="ARBA00004571"/>
    </source>
</evidence>
<dbReference type="InterPro" id="IPR036942">
    <property type="entry name" value="Beta-barrel_TonB_sf"/>
</dbReference>